<proteinExistence type="predicted"/>
<dbReference type="SUPFAM" id="SSF81383">
    <property type="entry name" value="F-box domain"/>
    <property type="match status" value="1"/>
</dbReference>
<protein>
    <recommendedName>
        <fullName evidence="1">F-box domain-containing protein</fullName>
    </recommendedName>
</protein>
<comment type="caution">
    <text evidence="2">The sequence shown here is derived from an EMBL/GenBank/DDBJ whole genome shotgun (WGS) entry which is preliminary data.</text>
</comment>
<dbReference type="Proteomes" id="UP000467700">
    <property type="component" value="Unassembled WGS sequence"/>
</dbReference>
<dbReference type="InterPro" id="IPR036047">
    <property type="entry name" value="F-box-like_dom_sf"/>
</dbReference>
<accession>A0A8S0XN58</accession>
<reference evidence="2 3" key="1">
    <citation type="submission" date="2020-01" db="EMBL/GenBank/DDBJ databases">
        <authorList>
            <person name="Gupta K D."/>
        </authorList>
    </citation>
    <scope>NUCLEOTIDE SEQUENCE [LARGE SCALE GENOMIC DNA]</scope>
</reference>
<dbReference type="EMBL" id="CACVBS010000056">
    <property type="protein sequence ID" value="CAA7266693.1"/>
    <property type="molecule type" value="Genomic_DNA"/>
</dbReference>
<dbReference type="SMART" id="SM00256">
    <property type="entry name" value="FBOX"/>
    <property type="match status" value="1"/>
</dbReference>
<dbReference type="PROSITE" id="PS50181">
    <property type="entry name" value="FBOX"/>
    <property type="match status" value="1"/>
</dbReference>
<dbReference type="CDD" id="cd09917">
    <property type="entry name" value="F-box_SF"/>
    <property type="match status" value="1"/>
</dbReference>
<feature type="domain" description="F-box" evidence="1">
    <location>
        <begin position="2"/>
        <end position="50"/>
    </location>
</feature>
<evidence type="ECO:0000259" key="1">
    <source>
        <dbReference type="PROSITE" id="PS50181"/>
    </source>
</evidence>
<dbReference type="AlphaFoldDB" id="A0A8S0XN58"/>
<gene>
    <name evidence="2" type="ORF">AAE3_LOCUS8923</name>
</gene>
<sequence length="450" mass="50197">MSSPLSSLPEELQIEIMIHLDSHSILQMALTCRAFYRAFQSTPIRYIYELGMNPLQDAGSGKSTDELLVLLRDRQKAWATLEWKSLTTVELPPNQQSFKQSAGILAELGETDVLVVYLPSSTQPSRTLRHSIDGMHIDDIAIDGNQDLIILAGYFELPDKRRIRLHCRTISTSEVHPNATAGGILEYDIHEDKYREHNLVTMQVTLADDIVVVGTGEKVTPNSCFGTGLRGYSSSFDFLRRDALLLTSATSSGQILVYRFSPTAPGIPVHVASFGLPPIVPATRVSYIRVSSGQFQPRPTPGMLFMHLPESRALTFSINYYHHLYTLFVRSSTFLRYMDDSASGLNEARDVPWEMWGERESRFTEMDHNVSSRGIHGSRVIHGLHDGTSIEVLDFSSGLPCLASTICKRHGSDSPTVVPRKQIFLQDVVTALPYRLEDVGLVHSFAAPTY</sequence>
<evidence type="ECO:0000313" key="2">
    <source>
        <dbReference type="EMBL" id="CAA7266693.1"/>
    </source>
</evidence>
<dbReference type="Gene3D" id="1.20.1280.50">
    <property type="match status" value="1"/>
</dbReference>
<dbReference type="Pfam" id="PF00646">
    <property type="entry name" value="F-box"/>
    <property type="match status" value="1"/>
</dbReference>
<keyword evidence="3" id="KW-1185">Reference proteome</keyword>
<dbReference type="OrthoDB" id="2745718at2759"/>
<evidence type="ECO:0000313" key="3">
    <source>
        <dbReference type="Proteomes" id="UP000467700"/>
    </source>
</evidence>
<name>A0A8S0XN58_CYCAE</name>
<dbReference type="InterPro" id="IPR001810">
    <property type="entry name" value="F-box_dom"/>
</dbReference>
<organism evidence="2 3">
    <name type="scientific">Cyclocybe aegerita</name>
    <name type="common">Black poplar mushroom</name>
    <name type="synonym">Agrocybe aegerita</name>
    <dbReference type="NCBI Taxonomy" id="1973307"/>
    <lineage>
        <taxon>Eukaryota</taxon>
        <taxon>Fungi</taxon>
        <taxon>Dikarya</taxon>
        <taxon>Basidiomycota</taxon>
        <taxon>Agaricomycotina</taxon>
        <taxon>Agaricomycetes</taxon>
        <taxon>Agaricomycetidae</taxon>
        <taxon>Agaricales</taxon>
        <taxon>Agaricineae</taxon>
        <taxon>Bolbitiaceae</taxon>
        <taxon>Cyclocybe</taxon>
    </lineage>
</organism>